<keyword evidence="1" id="KW-0238">DNA-binding</keyword>
<dbReference type="NCBIfam" id="TIGR01439">
    <property type="entry name" value="lp_hng_hel_AbrB"/>
    <property type="match status" value="1"/>
</dbReference>
<evidence type="ECO:0000259" key="4">
    <source>
        <dbReference type="PROSITE" id="PS51740"/>
    </source>
</evidence>
<evidence type="ECO:0000256" key="1">
    <source>
        <dbReference type="PROSITE-ProRule" id="PRU01076"/>
    </source>
</evidence>
<dbReference type="Gene3D" id="2.10.260.10">
    <property type="match status" value="2"/>
</dbReference>
<feature type="domain" description="SpoVT-AbrB" evidence="4">
    <location>
        <begin position="52"/>
        <end position="97"/>
    </location>
</feature>
<comment type="caution">
    <text evidence="5">The sequence shown here is derived from an EMBL/GenBank/DDBJ whole genome shotgun (WGS) entry which is preliminary data.</text>
</comment>
<sequence>MTAKYMRQLDKMGRVVIPKDLREDLDLKGRHLGVYEFGSGRGVKVIIEETEGEVKTLDRYGRVVIPIELRQLLNWEEGKQVEIKVNNKDVIISDQSQVCAVCEREQSLIPVKSKYLCEDCLEDGNLRMSNRWAAVLDSLIKEYRDHCRSALNFEDEEDIHQARVKGRRIEALLQFLNVPSQHEIFQDLKEAHKLLGAVRERDVLIKGFQVRAQEEENQNLADVYAQVYQRVDKKREKHRNKLAEKLPEIISDRFYDQWNEFIEKELRQYVMTLNIKQRLDVYEERFNQSVEAFDEAAEEKGRSSKKALKALHAVRIESKYLRYIYKYLDEMYEEDFRERVDYYEKLQDQFGHINDLKDWLDEFEKHRDKLESKKKYKKAVMQQMQDELAEKMNQVTIETKSN</sequence>
<evidence type="ECO:0008006" key="7">
    <source>
        <dbReference type="Google" id="ProtNLM"/>
    </source>
</evidence>
<evidence type="ECO:0000259" key="3">
    <source>
        <dbReference type="PROSITE" id="PS51708"/>
    </source>
</evidence>
<name>A0A917B7T5_HALAA</name>
<evidence type="ECO:0000313" key="5">
    <source>
        <dbReference type="EMBL" id="GGF23711.1"/>
    </source>
</evidence>
<dbReference type="InterPro" id="IPR007159">
    <property type="entry name" value="SpoVT-AbrB_dom"/>
</dbReference>
<dbReference type="Pfam" id="PF04014">
    <property type="entry name" value="MazE_antitoxin"/>
    <property type="match status" value="1"/>
</dbReference>
<dbReference type="PANTHER" id="PTHR39339">
    <property type="entry name" value="SLR1444 PROTEIN"/>
    <property type="match status" value="1"/>
</dbReference>
<keyword evidence="2" id="KW-0175">Coiled coil</keyword>
<proteinExistence type="predicted"/>
<reference evidence="5" key="2">
    <citation type="submission" date="2020-09" db="EMBL/GenBank/DDBJ databases">
        <authorList>
            <person name="Sun Q."/>
            <person name="Zhou Y."/>
        </authorList>
    </citation>
    <scope>NUCLEOTIDE SEQUENCE</scope>
    <source>
        <strain evidence="5">CGMCC 1.12153</strain>
    </source>
</reference>
<dbReference type="Pfam" id="PF05235">
    <property type="entry name" value="CHAD"/>
    <property type="match status" value="1"/>
</dbReference>
<gene>
    <name evidence="5" type="ORF">GCM10010954_23180</name>
</gene>
<protein>
    <recommendedName>
        <fullName evidence="7">CHAD domain-containing protein</fullName>
    </recommendedName>
</protein>
<dbReference type="SMART" id="SM00966">
    <property type="entry name" value="SpoVT_AbrB"/>
    <property type="match status" value="2"/>
</dbReference>
<dbReference type="RefSeq" id="WP_188377688.1">
    <property type="nucleotide sequence ID" value="NZ_BMEL01000003.1"/>
</dbReference>
<keyword evidence="6" id="KW-1185">Reference proteome</keyword>
<dbReference type="PANTHER" id="PTHR39339:SF1">
    <property type="entry name" value="CHAD DOMAIN-CONTAINING PROTEIN"/>
    <property type="match status" value="1"/>
</dbReference>
<accession>A0A917B7T5</accession>
<dbReference type="PROSITE" id="PS51740">
    <property type="entry name" value="SPOVT_ABRB"/>
    <property type="match status" value="1"/>
</dbReference>
<dbReference type="Proteomes" id="UP000660110">
    <property type="component" value="Unassembled WGS sequence"/>
</dbReference>
<dbReference type="InterPro" id="IPR038186">
    <property type="entry name" value="CHAD_dom_sf"/>
</dbReference>
<dbReference type="GO" id="GO:0003677">
    <property type="term" value="F:DNA binding"/>
    <property type="evidence" value="ECO:0007669"/>
    <property type="project" value="UniProtKB-UniRule"/>
</dbReference>
<dbReference type="InterPro" id="IPR037914">
    <property type="entry name" value="SpoVT-AbrB_sf"/>
</dbReference>
<feature type="coiled-coil region" evidence="2">
    <location>
        <begin position="353"/>
        <end position="387"/>
    </location>
</feature>
<dbReference type="SMART" id="SM00880">
    <property type="entry name" value="CHAD"/>
    <property type="match status" value="1"/>
</dbReference>
<organism evidence="5 6">
    <name type="scientific">Halobacillus andaensis</name>
    <dbReference type="NCBI Taxonomy" id="1176239"/>
    <lineage>
        <taxon>Bacteria</taxon>
        <taxon>Bacillati</taxon>
        <taxon>Bacillota</taxon>
        <taxon>Bacilli</taxon>
        <taxon>Bacillales</taxon>
        <taxon>Bacillaceae</taxon>
        <taxon>Halobacillus</taxon>
    </lineage>
</organism>
<dbReference type="PROSITE" id="PS51708">
    <property type="entry name" value="CHAD"/>
    <property type="match status" value="1"/>
</dbReference>
<dbReference type="AlphaFoldDB" id="A0A917B7T5"/>
<dbReference type="EMBL" id="BMEL01000003">
    <property type="protein sequence ID" value="GGF23711.1"/>
    <property type="molecule type" value="Genomic_DNA"/>
</dbReference>
<feature type="domain" description="CHAD" evidence="3">
    <location>
        <begin position="125"/>
        <end position="402"/>
    </location>
</feature>
<evidence type="ECO:0000313" key="6">
    <source>
        <dbReference type="Proteomes" id="UP000660110"/>
    </source>
</evidence>
<dbReference type="Gene3D" id="1.40.20.10">
    <property type="entry name" value="CHAD domain"/>
    <property type="match status" value="1"/>
</dbReference>
<dbReference type="SUPFAM" id="SSF89447">
    <property type="entry name" value="AbrB/MazE/MraZ-like"/>
    <property type="match status" value="1"/>
</dbReference>
<evidence type="ECO:0000256" key="2">
    <source>
        <dbReference type="SAM" id="Coils"/>
    </source>
</evidence>
<dbReference type="InterPro" id="IPR007899">
    <property type="entry name" value="CHAD_dom"/>
</dbReference>
<reference evidence="5" key="1">
    <citation type="journal article" date="2014" name="Int. J. Syst. Evol. Microbiol.">
        <title>Complete genome sequence of Corynebacterium casei LMG S-19264T (=DSM 44701T), isolated from a smear-ripened cheese.</title>
        <authorList>
            <consortium name="US DOE Joint Genome Institute (JGI-PGF)"/>
            <person name="Walter F."/>
            <person name="Albersmeier A."/>
            <person name="Kalinowski J."/>
            <person name="Ruckert C."/>
        </authorList>
    </citation>
    <scope>NUCLEOTIDE SEQUENCE</scope>
    <source>
        <strain evidence="5">CGMCC 1.12153</strain>
    </source>
</reference>